<name>A0A2S0NGK6_9HYPH</name>
<dbReference type="RefSeq" id="WP_106750546.1">
    <property type="nucleotide sequence ID" value="NZ_CP027668.1"/>
</dbReference>
<protein>
    <submittedName>
        <fullName evidence="2">Hydrolase</fullName>
    </submittedName>
</protein>
<keyword evidence="2" id="KW-0378">Hydrolase</keyword>
<dbReference type="AlphaFoldDB" id="A0A2S0NGK6"/>
<proteinExistence type="predicted"/>
<dbReference type="Gene3D" id="3.40.50.1820">
    <property type="entry name" value="alpha/beta hydrolase"/>
    <property type="match status" value="1"/>
</dbReference>
<sequence length="207" mass="21706">MATLTDGGFVHRFVPGATADSRTLLLLHGTGGDETDLLPLGQMIAPGAALLSPRGKVLENGMPRFFRRLAEGVFDHEDVARRAHELADFVAAARKAHGLPPPVAVGFSNGANIAAAMMMLRPEVLDGAVLIRAMVPLPDPPAVDLTGRRVLILSGAMDPIVPEEDAARLAGQLRTAGAAVEHEVLPAGHGLTQADVTLARRWFAAAP</sequence>
<dbReference type="InterPro" id="IPR029058">
    <property type="entry name" value="AB_hydrolase_fold"/>
</dbReference>
<dbReference type="Proteomes" id="UP000237889">
    <property type="component" value="Chromosome"/>
</dbReference>
<feature type="domain" description="AB hydrolase-1" evidence="1">
    <location>
        <begin position="83"/>
        <end position="137"/>
    </location>
</feature>
<dbReference type="EMBL" id="CP027668">
    <property type="protein sequence ID" value="AVO47176.1"/>
    <property type="molecule type" value="Genomic_DNA"/>
</dbReference>
<dbReference type="GO" id="GO:0016787">
    <property type="term" value="F:hydrolase activity"/>
    <property type="evidence" value="ECO:0007669"/>
    <property type="project" value="UniProtKB-KW"/>
</dbReference>
<accession>A0A2S0NGK6</accession>
<dbReference type="KEGG" id="phr:C6569_20185"/>
<dbReference type="InterPro" id="IPR000073">
    <property type="entry name" value="AB_hydrolase_1"/>
</dbReference>
<evidence type="ECO:0000259" key="1">
    <source>
        <dbReference type="Pfam" id="PF00561"/>
    </source>
</evidence>
<evidence type="ECO:0000313" key="3">
    <source>
        <dbReference type="Proteomes" id="UP000237889"/>
    </source>
</evidence>
<reference evidence="2 3" key="1">
    <citation type="submission" date="2018-03" db="EMBL/GenBank/DDBJ databases">
        <title>Genome sequencing of Phreatobacter sp.</title>
        <authorList>
            <person name="Kim S.-J."/>
            <person name="Heo J."/>
            <person name="Kwon S.-W."/>
        </authorList>
    </citation>
    <scope>NUCLEOTIDE SEQUENCE [LARGE SCALE GENOMIC DNA]</scope>
    <source>
        <strain evidence="2 3">S-12</strain>
    </source>
</reference>
<dbReference type="OrthoDB" id="9796570at2"/>
<keyword evidence="3" id="KW-1185">Reference proteome</keyword>
<gene>
    <name evidence="2" type="ORF">C6569_20185</name>
</gene>
<dbReference type="SUPFAM" id="SSF53474">
    <property type="entry name" value="alpha/beta-Hydrolases"/>
    <property type="match status" value="1"/>
</dbReference>
<dbReference type="Pfam" id="PF00561">
    <property type="entry name" value="Abhydrolase_1"/>
    <property type="match status" value="1"/>
</dbReference>
<organism evidence="2 3">
    <name type="scientific">Phreatobacter cathodiphilus</name>
    <dbReference type="NCBI Taxonomy" id="1868589"/>
    <lineage>
        <taxon>Bacteria</taxon>
        <taxon>Pseudomonadati</taxon>
        <taxon>Pseudomonadota</taxon>
        <taxon>Alphaproteobacteria</taxon>
        <taxon>Hyphomicrobiales</taxon>
        <taxon>Phreatobacteraceae</taxon>
        <taxon>Phreatobacter</taxon>
    </lineage>
</organism>
<evidence type="ECO:0000313" key="2">
    <source>
        <dbReference type="EMBL" id="AVO47176.1"/>
    </source>
</evidence>